<dbReference type="EMBL" id="KN824996">
    <property type="protein sequence ID" value="KIK96255.1"/>
    <property type="molecule type" value="Genomic_DNA"/>
</dbReference>
<proteinExistence type="predicted"/>
<dbReference type="Proteomes" id="UP000054538">
    <property type="component" value="Unassembled WGS sequence"/>
</dbReference>
<evidence type="ECO:0000313" key="2">
    <source>
        <dbReference type="Proteomes" id="UP000054538"/>
    </source>
</evidence>
<protein>
    <submittedName>
        <fullName evidence="1">Uncharacterized protein</fullName>
    </submittedName>
</protein>
<organism evidence="1 2">
    <name type="scientific">Paxillus rubicundulus Ve08.2h10</name>
    <dbReference type="NCBI Taxonomy" id="930991"/>
    <lineage>
        <taxon>Eukaryota</taxon>
        <taxon>Fungi</taxon>
        <taxon>Dikarya</taxon>
        <taxon>Basidiomycota</taxon>
        <taxon>Agaricomycotina</taxon>
        <taxon>Agaricomycetes</taxon>
        <taxon>Agaricomycetidae</taxon>
        <taxon>Boletales</taxon>
        <taxon>Paxilineae</taxon>
        <taxon>Paxillaceae</taxon>
        <taxon>Paxillus</taxon>
    </lineage>
</organism>
<accession>A0A0D0EA10</accession>
<evidence type="ECO:0000313" key="1">
    <source>
        <dbReference type="EMBL" id="KIK96255.1"/>
    </source>
</evidence>
<dbReference type="OrthoDB" id="2681164at2759"/>
<sequence>MEHVINHWKLDIIVLHTPLTATPIFQYHSMAVMNYFSADTIFSAYPFITFNNLLINPTINHFSKLSLPTFHCDQKYHDRGFNIMLSVQSYSHEVVTQEKTSHMW</sequence>
<reference evidence="1 2" key="1">
    <citation type="submission" date="2014-04" db="EMBL/GenBank/DDBJ databases">
        <authorList>
            <consortium name="DOE Joint Genome Institute"/>
            <person name="Kuo A."/>
            <person name="Kohler A."/>
            <person name="Jargeat P."/>
            <person name="Nagy L.G."/>
            <person name="Floudas D."/>
            <person name="Copeland A."/>
            <person name="Barry K.W."/>
            <person name="Cichocki N."/>
            <person name="Veneault-Fourrey C."/>
            <person name="LaButti K."/>
            <person name="Lindquist E.A."/>
            <person name="Lipzen A."/>
            <person name="Lundell T."/>
            <person name="Morin E."/>
            <person name="Murat C."/>
            <person name="Sun H."/>
            <person name="Tunlid A."/>
            <person name="Henrissat B."/>
            <person name="Grigoriev I.V."/>
            <person name="Hibbett D.S."/>
            <person name="Martin F."/>
            <person name="Nordberg H.P."/>
            <person name="Cantor M.N."/>
            <person name="Hua S.X."/>
        </authorList>
    </citation>
    <scope>NUCLEOTIDE SEQUENCE [LARGE SCALE GENOMIC DNA]</scope>
    <source>
        <strain evidence="1 2">Ve08.2h10</strain>
    </source>
</reference>
<dbReference type="AlphaFoldDB" id="A0A0D0EA10"/>
<keyword evidence="2" id="KW-1185">Reference proteome</keyword>
<gene>
    <name evidence="1" type="ORF">PAXRUDRAFT_138864</name>
</gene>
<reference evidence="2" key="2">
    <citation type="submission" date="2015-01" db="EMBL/GenBank/DDBJ databases">
        <title>Evolutionary Origins and Diversification of the Mycorrhizal Mutualists.</title>
        <authorList>
            <consortium name="DOE Joint Genome Institute"/>
            <consortium name="Mycorrhizal Genomics Consortium"/>
            <person name="Kohler A."/>
            <person name="Kuo A."/>
            <person name="Nagy L.G."/>
            <person name="Floudas D."/>
            <person name="Copeland A."/>
            <person name="Barry K.W."/>
            <person name="Cichocki N."/>
            <person name="Veneault-Fourrey C."/>
            <person name="LaButti K."/>
            <person name="Lindquist E.A."/>
            <person name="Lipzen A."/>
            <person name="Lundell T."/>
            <person name="Morin E."/>
            <person name="Murat C."/>
            <person name="Riley R."/>
            <person name="Ohm R."/>
            <person name="Sun H."/>
            <person name="Tunlid A."/>
            <person name="Henrissat B."/>
            <person name="Grigoriev I.V."/>
            <person name="Hibbett D.S."/>
            <person name="Martin F."/>
        </authorList>
    </citation>
    <scope>NUCLEOTIDE SEQUENCE [LARGE SCALE GENOMIC DNA]</scope>
    <source>
        <strain evidence="2">Ve08.2h10</strain>
    </source>
</reference>
<dbReference type="InParanoid" id="A0A0D0EA10"/>
<dbReference type="STRING" id="930991.A0A0D0EA10"/>
<dbReference type="HOGENOM" id="CLU_2250916_0_0_1"/>
<name>A0A0D0EA10_9AGAM</name>